<dbReference type="EMBL" id="JBFXLU010000139">
    <property type="protein sequence ID" value="KAL2838984.1"/>
    <property type="molecule type" value="Genomic_DNA"/>
</dbReference>
<evidence type="ECO:0000313" key="9">
    <source>
        <dbReference type="Proteomes" id="UP001610446"/>
    </source>
</evidence>
<evidence type="ECO:0000256" key="2">
    <source>
        <dbReference type="ARBA" id="ARBA00022692"/>
    </source>
</evidence>
<dbReference type="Proteomes" id="UP001610446">
    <property type="component" value="Unassembled WGS sequence"/>
</dbReference>
<dbReference type="InterPro" id="IPR005829">
    <property type="entry name" value="Sugar_transporter_CS"/>
</dbReference>
<evidence type="ECO:0000256" key="1">
    <source>
        <dbReference type="ARBA" id="ARBA00004141"/>
    </source>
</evidence>
<feature type="transmembrane region" description="Helical" evidence="6">
    <location>
        <begin position="359"/>
        <end position="387"/>
    </location>
</feature>
<dbReference type="InterPro" id="IPR011701">
    <property type="entry name" value="MFS"/>
</dbReference>
<comment type="caution">
    <text evidence="8">The sequence shown here is derived from an EMBL/GenBank/DDBJ whole genome shotgun (WGS) entry which is preliminary data.</text>
</comment>
<dbReference type="Gene3D" id="1.20.1250.20">
    <property type="entry name" value="MFS general substrate transporter like domains"/>
    <property type="match status" value="1"/>
</dbReference>
<feature type="transmembrane region" description="Helical" evidence="6">
    <location>
        <begin position="334"/>
        <end position="353"/>
    </location>
</feature>
<evidence type="ECO:0000256" key="3">
    <source>
        <dbReference type="ARBA" id="ARBA00022989"/>
    </source>
</evidence>
<feature type="transmembrane region" description="Helical" evidence="6">
    <location>
        <begin position="65"/>
        <end position="89"/>
    </location>
</feature>
<dbReference type="PANTHER" id="PTHR23502:SF182">
    <property type="entry name" value="POLYAMINE TRANSPORTER, PUTATIVE-RELATED"/>
    <property type="match status" value="1"/>
</dbReference>
<reference evidence="8 9" key="1">
    <citation type="submission" date="2024-07" db="EMBL/GenBank/DDBJ databases">
        <title>Section-level genome sequencing and comparative genomics of Aspergillus sections Usti and Cavernicolus.</title>
        <authorList>
            <consortium name="Lawrence Berkeley National Laboratory"/>
            <person name="Nybo J.L."/>
            <person name="Vesth T.C."/>
            <person name="Theobald S."/>
            <person name="Frisvad J.C."/>
            <person name="Larsen T.O."/>
            <person name="Kjaerboelling I."/>
            <person name="Rothschild-Mancinelli K."/>
            <person name="Lyhne E.K."/>
            <person name="Kogle M.E."/>
            <person name="Barry K."/>
            <person name="Clum A."/>
            <person name="Na H."/>
            <person name="Ledsgaard L."/>
            <person name="Lin J."/>
            <person name="Lipzen A."/>
            <person name="Kuo A."/>
            <person name="Riley R."/>
            <person name="Mondo S."/>
            <person name="Labutti K."/>
            <person name="Haridas S."/>
            <person name="Pangalinan J."/>
            <person name="Salamov A.A."/>
            <person name="Simmons B.A."/>
            <person name="Magnuson J.K."/>
            <person name="Chen J."/>
            <person name="Drula E."/>
            <person name="Henrissat B."/>
            <person name="Wiebenga A."/>
            <person name="Lubbers R.J."/>
            <person name="Gomes A.C."/>
            <person name="Makela M.R."/>
            <person name="Stajich J."/>
            <person name="Grigoriev I.V."/>
            <person name="Mortensen U.H."/>
            <person name="De Vries R.P."/>
            <person name="Baker S.E."/>
            <person name="Andersen M.R."/>
        </authorList>
    </citation>
    <scope>NUCLEOTIDE SEQUENCE [LARGE SCALE GENOMIC DNA]</scope>
    <source>
        <strain evidence="8 9">CBS 123904</strain>
    </source>
</reference>
<feature type="transmembrane region" description="Helical" evidence="6">
    <location>
        <begin position="125"/>
        <end position="148"/>
    </location>
</feature>
<evidence type="ECO:0000256" key="5">
    <source>
        <dbReference type="SAM" id="MobiDB-lite"/>
    </source>
</evidence>
<keyword evidence="3 6" id="KW-1133">Transmembrane helix</keyword>
<comment type="subcellular location">
    <subcellularLocation>
        <location evidence="1">Membrane</location>
        <topology evidence="1">Multi-pass membrane protein</topology>
    </subcellularLocation>
</comment>
<keyword evidence="9" id="KW-1185">Reference proteome</keyword>
<dbReference type="PROSITE" id="PS50850">
    <property type="entry name" value="MFS"/>
    <property type="match status" value="1"/>
</dbReference>
<dbReference type="SUPFAM" id="SSF103473">
    <property type="entry name" value="MFS general substrate transporter"/>
    <property type="match status" value="1"/>
</dbReference>
<organism evidence="8 9">
    <name type="scientific">Aspergillus pseudoustus</name>
    <dbReference type="NCBI Taxonomy" id="1810923"/>
    <lineage>
        <taxon>Eukaryota</taxon>
        <taxon>Fungi</taxon>
        <taxon>Dikarya</taxon>
        <taxon>Ascomycota</taxon>
        <taxon>Pezizomycotina</taxon>
        <taxon>Eurotiomycetes</taxon>
        <taxon>Eurotiomycetidae</taxon>
        <taxon>Eurotiales</taxon>
        <taxon>Aspergillaceae</taxon>
        <taxon>Aspergillus</taxon>
        <taxon>Aspergillus subgen. Nidulantes</taxon>
    </lineage>
</organism>
<feature type="transmembrane region" description="Helical" evidence="6">
    <location>
        <begin position="249"/>
        <end position="273"/>
    </location>
</feature>
<keyword evidence="4 6" id="KW-0472">Membrane</keyword>
<evidence type="ECO:0000313" key="8">
    <source>
        <dbReference type="EMBL" id="KAL2838984.1"/>
    </source>
</evidence>
<dbReference type="InterPro" id="IPR020846">
    <property type="entry name" value="MFS_dom"/>
</dbReference>
<feature type="domain" description="Major facilitator superfamily (MFS) profile" evidence="7">
    <location>
        <begin position="36"/>
        <end position="455"/>
    </location>
</feature>
<keyword evidence="2 6" id="KW-0812">Transmembrane</keyword>
<proteinExistence type="predicted"/>
<dbReference type="Pfam" id="PF07690">
    <property type="entry name" value="MFS_1"/>
    <property type="match status" value="1"/>
</dbReference>
<feature type="transmembrane region" description="Helical" evidence="6">
    <location>
        <begin position="40"/>
        <end position="59"/>
    </location>
</feature>
<name>A0ABR4JG18_9EURO</name>
<feature type="transmembrane region" description="Helical" evidence="6">
    <location>
        <begin position="427"/>
        <end position="448"/>
    </location>
</feature>
<gene>
    <name evidence="8" type="ORF">BJY01DRAFT_237275</name>
</gene>
<protein>
    <submittedName>
        <fullName evidence="8">MFS polyamine transporter</fullName>
    </submittedName>
</protein>
<evidence type="ECO:0000259" key="7">
    <source>
        <dbReference type="PROSITE" id="PS50850"/>
    </source>
</evidence>
<accession>A0ABR4JG18</accession>
<feature type="transmembrane region" description="Helical" evidence="6">
    <location>
        <begin position="101"/>
        <end position="119"/>
    </location>
</feature>
<feature type="transmembrane region" description="Helical" evidence="6">
    <location>
        <begin position="399"/>
        <end position="421"/>
    </location>
</feature>
<feature type="transmembrane region" description="Helical" evidence="6">
    <location>
        <begin position="293"/>
        <end position="314"/>
    </location>
</feature>
<sequence>MSEGEKQVHTAESLAWDDPRQTNNPKNWPFAKRIAHTLPVVLNGFVIVFASAVVAPVLSSLSDKFGVSGTVATLGLTLYTLGIGIGPVFLAPLSEILGRKWTSVTTLALLLAFTAGAGAARNFASFLVCRALAGFLGSAGVAVGGGSMTDIWGFGKEGSIASLAFILTTFMGPTFGPLVGVYIVADRGGDWRWSMWIILLLGSPALIALLFTSETYKAKILNEHKGNLTPVAFAKNVARFACFRVTKMLFTEVIVFSLTLYSSYAYAMVFSFFGSFPYVLETVYGFNEKQARLALVSPMIGYFCAGAIFIVLNATVYKKATKAAGGMAAPEHRLYIGMVGSVFLPSGLFWYAWEAHSGGHWAALVASGIFLGIGAFAILLSSIIYMVDVYRSGSVASALAANGLVRYTFGAVFPLFTIQMYENLGVHWASSVFAFLSLVQLPIPWLLFKFGPKLREKSKF</sequence>
<feature type="transmembrane region" description="Helical" evidence="6">
    <location>
        <begin position="191"/>
        <end position="211"/>
    </location>
</feature>
<dbReference type="PROSITE" id="PS00216">
    <property type="entry name" value="SUGAR_TRANSPORT_1"/>
    <property type="match status" value="1"/>
</dbReference>
<dbReference type="PANTHER" id="PTHR23502">
    <property type="entry name" value="MAJOR FACILITATOR SUPERFAMILY"/>
    <property type="match status" value="1"/>
</dbReference>
<evidence type="ECO:0000256" key="6">
    <source>
        <dbReference type="SAM" id="Phobius"/>
    </source>
</evidence>
<feature type="region of interest" description="Disordered" evidence="5">
    <location>
        <begin position="1"/>
        <end position="20"/>
    </location>
</feature>
<feature type="transmembrane region" description="Helical" evidence="6">
    <location>
        <begin position="160"/>
        <end position="185"/>
    </location>
</feature>
<evidence type="ECO:0000256" key="4">
    <source>
        <dbReference type="ARBA" id="ARBA00023136"/>
    </source>
</evidence>
<dbReference type="InterPro" id="IPR036259">
    <property type="entry name" value="MFS_trans_sf"/>
</dbReference>